<organism evidence="1">
    <name type="scientific">Hathewaya histolytica</name>
    <name type="common">Clostridium histolyticum</name>
    <dbReference type="NCBI Taxonomy" id="1498"/>
    <lineage>
        <taxon>Bacteria</taxon>
        <taxon>Bacillati</taxon>
        <taxon>Bacillota</taxon>
        <taxon>Clostridia</taxon>
        <taxon>Eubacteriales</taxon>
        <taxon>Clostridiaceae</taxon>
        <taxon>Hathewaya</taxon>
    </lineage>
</organism>
<accession>Q9ZNJ7</accession>
<protein>
    <submittedName>
        <fullName evidence="1">Orf2d</fullName>
    </submittedName>
</protein>
<keyword evidence="3" id="KW-1185">Reference proteome</keyword>
<name>Q9ZNJ7_HATHI</name>
<reference evidence="2 3" key="2">
    <citation type="submission" date="2019-05" db="EMBL/GenBank/DDBJ databases">
        <authorList>
            <consortium name="Pathogen Informatics"/>
        </authorList>
    </citation>
    <scope>NUCLEOTIDE SEQUENCE [LARGE SCALE GENOMIC DNA]</scope>
    <source>
        <strain evidence="2 3">NCTC503</strain>
    </source>
</reference>
<evidence type="ECO:0000313" key="1">
    <source>
        <dbReference type="EMBL" id="BAA34544.1"/>
    </source>
</evidence>
<dbReference type="Proteomes" id="UP000308489">
    <property type="component" value="Chromosome 1"/>
</dbReference>
<evidence type="ECO:0000313" key="3">
    <source>
        <dbReference type="Proteomes" id="UP000308489"/>
    </source>
</evidence>
<dbReference type="RefSeq" id="WP_138210550.1">
    <property type="nucleotide sequence ID" value="NZ_CBCRUQ010000003.1"/>
</dbReference>
<dbReference type="EMBL" id="LR590481">
    <property type="protein sequence ID" value="VTQ92540.1"/>
    <property type="molecule type" value="Genomic_DNA"/>
</dbReference>
<evidence type="ECO:0000313" key="2">
    <source>
        <dbReference type="EMBL" id="VTQ92540.1"/>
    </source>
</evidence>
<sequence>MSNKKKLLIFIPSFFIAIFLLTYGISTFENRNHKASSNKQGEAKTGEKINIDNSSNSIKIVYESVYLKPEGEQNKTTVDECIEKFNKDKKVISDMTKEQVLAVFKKHDYNLKDIKKDQIVFSRSINKYKYQEGKYVIGIKDGSVAIFKVDKNGNMLLESPKDITTIKVEQLPEGDIELLQKGDKIYEFNTKEEAVEGVEAIFRT</sequence>
<dbReference type="OrthoDB" id="2082016at2"/>
<dbReference type="PIR" id="T44357">
    <property type="entry name" value="T44357"/>
</dbReference>
<gene>
    <name evidence="2" type="ORF">NCTC503_01966</name>
</gene>
<reference evidence="1" key="1">
    <citation type="journal article" date="1999" name="J. Bacteriol.">
        <title>Gene duplication and multiplicity of collagenases in Clostridium histolyticum.</title>
        <authorList>
            <person name="Matsushita O."/>
            <person name="Jung C.-M."/>
            <person name="Katayama S."/>
            <person name="Minami J."/>
            <person name="Takahashi Y."/>
            <person name="Okabe A."/>
        </authorList>
    </citation>
    <scope>NUCLEOTIDE SEQUENCE</scope>
    <source>
        <strain evidence="1">JCM 1403</strain>
    </source>
</reference>
<dbReference type="KEGG" id="hhw:NCTC503_01966"/>
<proteinExistence type="predicted"/>
<dbReference type="AlphaFoldDB" id="Q9ZNJ7"/>
<dbReference type="EMBL" id="AB014075">
    <property type="protein sequence ID" value="BAA34544.1"/>
    <property type="molecule type" value="Genomic_DNA"/>
</dbReference>